<reference evidence="1 2" key="1">
    <citation type="journal article" date="2019" name="Commun. Biol.">
        <title>The bagworm genome reveals a unique fibroin gene that provides high tensile strength.</title>
        <authorList>
            <person name="Kono N."/>
            <person name="Nakamura H."/>
            <person name="Ohtoshi R."/>
            <person name="Tomita M."/>
            <person name="Numata K."/>
            <person name="Arakawa K."/>
        </authorList>
    </citation>
    <scope>NUCLEOTIDE SEQUENCE [LARGE SCALE GENOMIC DNA]</scope>
</reference>
<comment type="caution">
    <text evidence="1">The sequence shown here is derived from an EMBL/GenBank/DDBJ whole genome shotgun (WGS) entry which is preliminary data.</text>
</comment>
<keyword evidence="2" id="KW-1185">Reference proteome</keyword>
<evidence type="ECO:0000313" key="1">
    <source>
        <dbReference type="EMBL" id="GBP73559.1"/>
    </source>
</evidence>
<proteinExistence type="predicted"/>
<organism evidence="1 2">
    <name type="scientific">Eumeta variegata</name>
    <name type="common">Bagworm moth</name>
    <name type="synonym">Eumeta japonica</name>
    <dbReference type="NCBI Taxonomy" id="151549"/>
    <lineage>
        <taxon>Eukaryota</taxon>
        <taxon>Metazoa</taxon>
        <taxon>Ecdysozoa</taxon>
        <taxon>Arthropoda</taxon>
        <taxon>Hexapoda</taxon>
        <taxon>Insecta</taxon>
        <taxon>Pterygota</taxon>
        <taxon>Neoptera</taxon>
        <taxon>Endopterygota</taxon>
        <taxon>Lepidoptera</taxon>
        <taxon>Glossata</taxon>
        <taxon>Ditrysia</taxon>
        <taxon>Tineoidea</taxon>
        <taxon>Psychidae</taxon>
        <taxon>Oiketicinae</taxon>
        <taxon>Eumeta</taxon>
    </lineage>
</organism>
<evidence type="ECO:0000313" key="2">
    <source>
        <dbReference type="Proteomes" id="UP000299102"/>
    </source>
</evidence>
<dbReference type="EMBL" id="BGZK01001178">
    <property type="protein sequence ID" value="GBP73559.1"/>
    <property type="molecule type" value="Genomic_DNA"/>
</dbReference>
<protein>
    <submittedName>
        <fullName evidence="1">Uncharacterized protein</fullName>
    </submittedName>
</protein>
<dbReference type="Proteomes" id="UP000299102">
    <property type="component" value="Unassembled WGS sequence"/>
</dbReference>
<dbReference type="AlphaFoldDB" id="A0A4C1YFY7"/>
<sequence>MRWFFDQGCPFHPILETSHSGKSRNGKERNSPFCVMSSLSAATVVSSTTAATCYHFANRDIVPMLYKTATSSFDSPPLRLTYQKNSEETETGENLRMQSQAYVALSRVRSLSGLAISSPDPRKTRGGPRLLGLHHTRPAGVEMRAAPDRPIGVPLKEPSSTSITFTKLARMSVGNLDYRKTRLISPSVSVVAYSTAHETLPL</sequence>
<accession>A0A4C1YFY7</accession>
<gene>
    <name evidence="1" type="ORF">EVAR_99153_1</name>
</gene>
<name>A0A4C1YFY7_EUMVA</name>